<organism evidence="1 2">
    <name type="scientific">Paxillus involutus ATCC 200175</name>
    <dbReference type="NCBI Taxonomy" id="664439"/>
    <lineage>
        <taxon>Eukaryota</taxon>
        <taxon>Fungi</taxon>
        <taxon>Dikarya</taxon>
        <taxon>Basidiomycota</taxon>
        <taxon>Agaricomycotina</taxon>
        <taxon>Agaricomycetes</taxon>
        <taxon>Agaricomycetidae</taxon>
        <taxon>Boletales</taxon>
        <taxon>Paxilineae</taxon>
        <taxon>Paxillaceae</taxon>
        <taxon>Paxillus</taxon>
    </lineage>
</organism>
<keyword evidence="2" id="KW-1185">Reference proteome</keyword>
<dbReference type="EMBL" id="KN819376">
    <property type="protein sequence ID" value="KIJ11613.1"/>
    <property type="molecule type" value="Genomic_DNA"/>
</dbReference>
<name>A0A0C9TLX5_PAXIN</name>
<sequence length="79" mass="8748">MTSAASRTPILQSFHVQVLHVGPLARSHSKQTMDVLWVHWLGTESWGFKEARLPKVGFSDGGTFGFLDPLPCRDCHSAI</sequence>
<gene>
    <name evidence="1" type="ORF">PAXINDRAFT_84251</name>
</gene>
<evidence type="ECO:0000313" key="1">
    <source>
        <dbReference type="EMBL" id="KIJ11613.1"/>
    </source>
</evidence>
<evidence type="ECO:0000313" key="2">
    <source>
        <dbReference type="Proteomes" id="UP000053647"/>
    </source>
</evidence>
<reference evidence="1 2" key="1">
    <citation type="submission" date="2014-06" db="EMBL/GenBank/DDBJ databases">
        <authorList>
            <consortium name="DOE Joint Genome Institute"/>
            <person name="Kuo A."/>
            <person name="Kohler A."/>
            <person name="Nagy L.G."/>
            <person name="Floudas D."/>
            <person name="Copeland A."/>
            <person name="Barry K.W."/>
            <person name="Cichocki N."/>
            <person name="Veneault-Fourrey C."/>
            <person name="LaButti K."/>
            <person name="Lindquist E.A."/>
            <person name="Lipzen A."/>
            <person name="Lundell T."/>
            <person name="Morin E."/>
            <person name="Murat C."/>
            <person name="Sun H."/>
            <person name="Tunlid A."/>
            <person name="Henrissat B."/>
            <person name="Grigoriev I.V."/>
            <person name="Hibbett D.S."/>
            <person name="Martin F."/>
            <person name="Nordberg H.P."/>
            <person name="Cantor M.N."/>
            <person name="Hua S.X."/>
        </authorList>
    </citation>
    <scope>NUCLEOTIDE SEQUENCE [LARGE SCALE GENOMIC DNA]</scope>
    <source>
        <strain evidence="1 2">ATCC 200175</strain>
    </source>
</reference>
<dbReference type="Proteomes" id="UP000053647">
    <property type="component" value="Unassembled WGS sequence"/>
</dbReference>
<dbReference type="HOGENOM" id="CLU_2606685_0_0_1"/>
<reference evidence="2" key="2">
    <citation type="submission" date="2015-01" db="EMBL/GenBank/DDBJ databases">
        <title>Evolutionary Origins and Diversification of the Mycorrhizal Mutualists.</title>
        <authorList>
            <consortium name="DOE Joint Genome Institute"/>
            <consortium name="Mycorrhizal Genomics Consortium"/>
            <person name="Kohler A."/>
            <person name="Kuo A."/>
            <person name="Nagy L.G."/>
            <person name="Floudas D."/>
            <person name="Copeland A."/>
            <person name="Barry K.W."/>
            <person name="Cichocki N."/>
            <person name="Veneault-Fourrey C."/>
            <person name="LaButti K."/>
            <person name="Lindquist E.A."/>
            <person name="Lipzen A."/>
            <person name="Lundell T."/>
            <person name="Morin E."/>
            <person name="Murat C."/>
            <person name="Riley R."/>
            <person name="Ohm R."/>
            <person name="Sun H."/>
            <person name="Tunlid A."/>
            <person name="Henrissat B."/>
            <person name="Grigoriev I.V."/>
            <person name="Hibbett D.S."/>
            <person name="Martin F."/>
        </authorList>
    </citation>
    <scope>NUCLEOTIDE SEQUENCE [LARGE SCALE GENOMIC DNA]</scope>
    <source>
        <strain evidence="2">ATCC 200175</strain>
    </source>
</reference>
<dbReference type="AlphaFoldDB" id="A0A0C9TLX5"/>
<accession>A0A0C9TLX5</accession>
<protein>
    <submittedName>
        <fullName evidence="1">Uncharacterized protein</fullName>
    </submittedName>
</protein>
<dbReference type="OrthoDB" id="3267098at2759"/>
<proteinExistence type="predicted"/>